<evidence type="ECO:0000256" key="7">
    <source>
        <dbReference type="SAM" id="MobiDB-lite"/>
    </source>
</evidence>
<proteinExistence type="predicted"/>
<sequence length="623" mass="69570">MPAQSMDTEEMEGGAYGVTVLPSAESGPIIHTHRHNLKNRFELVKSLGEGTYGKVKLAIDRTVGEEVAIKYIKKNKIEDEHDLSRIKREIKIMSSLSHPHIVNVREVFENKDRIILVMDCANGGELYDYINDRSRLPEKEARRIFRQIVSAVSYCHQNGIVHRDLKLENIVLDREGNVKIADFGLSNFFNNKDFLKTFCGSPLYASPEIVNGQPYYGPEVDCWSLGVVLYTLAYGSMPFDGKDFRILRKQITSGDYYEPAKPSEAAGLIRHLLTVNPMKRAAMEDILNHWWVNMGYKQTPDMRPYPSMQVLKPVSRCQNQSMSSSSSESEGEMETSLQPKLAQPLKGILKKPKIADPREASKIVKENLKPFQSCNTESFCVNGASNALPVSSQMSTDDSVFMTDTKKVFDSERKPIRGILKRKGKFSSGDSGCSLADISRKSPDLTPEKSKSLEVLSQCEVDSAIDSSDHQGSIPSKDKNTLIPGAFNFILDKACHNPDCGVTKSQQCDCDNVTIVQKRKGILKGRNPSEETEKRLSVCSLGSNSSADILNFSYDSSEELSYSPSELESQSRQDGLESNMSENLVDLDQGPDASKTPNSNLLDIREKQDLYQKALEISKKMLN</sequence>
<keyword evidence="4" id="KW-0418">Kinase</keyword>
<evidence type="ECO:0000256" key="6">
    <source>
        <dbReference type="PROSITE-ProRule" id="PRU10141"/>
    </source>
</evidence>
<organism evidence="9 10">
    <name type="scientific">Sinanodonta woodiana</name>
    <name type="common">Chinese pond mussel</name>
    <name type="synonym">Anodonta woodiana</name>
    <dbReference type="NCBI Taxonomy" id="1069815"/>
    <lineage>
        <taxon>Eukaryota</taxon>
        <taxon>Metazoa</taxon>
        <taxon>Spiralia</taxon>
        <taxon>Lophotrochozoa</taxon>
        <taxon>Mollusca</taxon>
        <taxon>Bivalvia</taxon>
        <taxon>Autobranchia</taxon>
        <taxon>Heteroconchia</taxon>
        <taxon>Palaeoheterodonta</taxon>
        <taxon>Unionida</taxon>
        <taxon>Unionoidea</taxon>
        <taxon>Unionidae</taxon>
        <taxon>Unioninae</taxon>
        <taxon>Sinanodonta</taxon>
    </lineage>
</organism>
<dbReference type="PROSITE" id="PS00107">
    <property type="entry name" value="PROTEIN_KINASE_ATP"/>
    <property type="match status" value="1"/>
</dbReference>
<evidence type="ECO:0000256" key="2">
    <source>
        <dbReference type="ARBA" id="ARBA00022679"/>
    </source>
</evidence>
<dbReference type="Pfam" id="PF00069">
    <property type="entry name" value="Pkinase"/>
    <property type="match status" value="1"/>
</dbReference>
<keyword evidence="5 6" id="KW-0067">ATP-binding</keyword>
<feature type="domain" description="Protein kinase" evidence="8">
    <location>
        <begin position="41"/>
        <end position="292"/>
    </location>
</feature>
<dbReference type="InterPro" id="IPR017441">
    <property type="entry name" value="Protein_kinase_ATP_BS"/>
</dbReference>
<dbReference type="AlphaFoldDB" id="A0ABD3UWX8"/>
<reference evidence="9 10" key="1">
    <citation type="submission" date="2024-11" db="EMBL/GenBank/DDBJ databases">
        <title>Chromosome-level genome assembly of the freshwater bivalve Anodonta woodiana.</title>
        <authorList>
            <person name="Chen X."/>
        </authorList>
    </citation>
    <scope>NUCLEOTIDE SEQUENCE [LARGE SCALE GENOMIC DNA]</scope>
    <source>
        <strain evidence="9">MN2024</strain>
        <tissue evidence="9">Gills</tissue>
    </source>
</reference>
<evidence type="ECO:0000256" key="4">
    <source>
        <dbReference type="ARBA" id="ARBA00022777"/>
    </source>
</evidence>
<gene>
    <name evidence="9" type="ORF">ACJMK2_017046</name>
</gene>
<evidence type="ECO:0000256" key="1">
    <source>
        <dbReference type="ARBA" id="ARBA00022527"/>
    </source>
</evidence>
<evidence type="ECO:0000313" key="9">
    <source>
        <dbReference type="EMBL" id="KAL3853511.1"/>
    </source>
</evidence>
<dbReference type="GO" id="GO:0005524">
    <property type="term" value="F:ATP binding"/>
    <property type="evidence" value="ECO:0007669"/>
    <property type="project" value="UniProtKB-UniRule"/>
</dbReference>
<accession>A0ABD3UWX8</accession>
<feature type="region of interest" description="Disordered" evidence="7">
    <location>
        <begin position="561"/>
        <end position="601"/>
    </location>
</feature>
<dbReference type="InterPro" id="IPR000719">
    <property type="entry name" value="Prot_kinase_dom"/>
</dbReference>
<dbReference type="PANTHER" id="PTHR24346">
    <property type="entry name" value="MAP/MICROTUBULE AFFINITY-REGULATING KINASE"/>
    <property type="match status" value="1"/>
</dbReference>
<dbReference type="FunFam" id="3.30.200.20:FF:000042">
    <property type="entry name" value="Aurora kinase A"/>
    <property type="match status" value="1"/>
</dbReference>
<feature type="region of interest" description="Disordered" evidence="7">
    <location>
        <begin position="316"/>
        <end position="342"/>
    </location>
</feature>
<keyword evidence="3 6" id="KW-0547">Nucleotide-binding</keyword>
<feature type="compositionally biased region" description="Basic and acidic residues" evidence="7">
    <location>
        <begin position="438"/>
        <end position="451"/>
    </location>
</feature>
<dbReference type="CDD" id="cd14073">
    <property type="entry name" value="STKc_NUAK"/>
    <property type="match status" value="1"/>
</dbReference>
<dbReference type="InterPro" id="IPR011009">
    <property type="entry name" value="Kinase-like_dom_sf"/>
</dbReference>
<dbReference type="PANTHER" id="PTHR24346:SF93">
    <property type="entry name" value="NUAK FAMILY SNF1-LIKE KINASE 1"/>
    <property type="match status" value="1"/>
</dbReference>
<dbReference type="FunFam" id="1.10.510.10:FF:001698">
    <property type="entry name" value="NUAK family, SNF1-like kinase, 1b"/>
    <property type="match status" value="1"/>
</dbReference>
<dbReference type="Proteomes" id="UP001634394">
    <property type="component" value="Unassembled WGS sequence"/>
</dbReference>
<keyword evidence="1" id="KW-0723">Serine/threonine-protein kinase</keyword>
<dbReference type="GO" id="GO:0004674">
    <property type="term" value="F:protein serine/threonine kinase activity"/>
    <property type="evidence" value="ECO:0007669"/>
    <property type="project" value="UniProtKB-KW"/>
</dbReference>
<evidence type="ECO:0000256" key="3">
    <source>
        <dbReference type="ARBA" id="ARBA00022741"/>
    </source>
</evidence>
<evidence type="ECO:0000259" key="8">
    <source>
        <dbReference type="PROSITE" id="PS50011"/>
    </source>
</evidence>
<dbReference type="InterPro" id="IPR008271">
    <property type="entry name" value="Ser/Thr_kinase_AS"/>
</dbReference>
<keyword evidence="10" id="KW-1185">Reference proteome</keyword>
<evidence type="ECO:0000256" key="5">
    <source>
        <dbReference type="ARBA" id="ARBA00022840"/>
    </source>
</evidence>
<name>A0ABD3UWX8_SINWO</name>
<protein>
    <recommendedName>
        <fullName evidence="8">Protein kinase domain-containing protein</fullName>
    </recommendedName>
</protein>
<feature type="region of interest" description="Disordered" evidence="7">
    <location>
        <begin position="423"/>
        <end position="451"/>
    </location>
</feature>
<dbReference type="PROSITE" id="PS50011">
    <property type="entry name" value="PROTEIN_KINASE_DOM"/>
    <property type="match status" value="1"/>
</dbReference>
<feature type="binding site" evidence="6">
    <location>
        <position position="74"/>
    </location>
    <ligand>
        <name>ATP</name>
        <dbReference type="ChEBI" id="CHEBI:30616"/>
    </ligand>
</feature>
<dbReference type="SUPFAM" id="SSF56112">
    <property type="entry name" value="Protein kinase-like (PK-like)"/>
    <property type="match status" value="1"/>
</dbReference>
<dbReference type="SMART" id="SM00220">
    <property type="entry name" value="S_TKc"/>
    <property type="match status" value="1"/>
</dbReference>
<keyword evidence="2" id="KW-0808">Transferase</keyword>
<dbReference type="PROSITE" id="PS00108">
    <property type="entry name" value="PROTEIN_KINASE_ST"/>
    <property type="match status" value="1"/>
</dbReference>
<evidence type="ECO:0000313" key="10">
    <source>
        <dbReference type="Proteomes" id="UP001634394"/>
    </source>
</evidence>
<dbReference type="Gene3D" id="1.10.510.10">
    <property type="entry name" value="Transferase(Phosphotransferase) domain 1"/>
    <property type="match status" value="1"/>
</dbReference>
<comment type="caution">
    <text evidence="9">The sequence shown here is derived from an EMBL/GenBank/DDBJ whole genome shotgun (WGS) entry which is preliminary data.</text>
</comment>
<dbReference type="EMBL" id="JBJQND010000015">
    <property type="protein sequence ID" value="KAL3853511.1"/>
    <property type="molecule type" value="Genomic_DNA"/>
</dbReference>